<gene>
    <name evidence="4" type="ORF">Athai_14700</name>
</gene>
<organism evidence="4 5">
    <name type="scientific">Actinocatenispora thailandica</name>
    <dbReference type="NCBI Taxonomy" id="227318"/>
    <lineage>
        <taxon>Bacteria</taxon>
        <taxon>Bacillati</taxon>
        <taxon>Actinomycetota</taxon>
        <taxon>Actinomycetes</taxon>
        <taxon>Micromonosporales</taxon>
        <taxon>Micromonosporaceae</taxon>
        <taxon>Actinocatenispora</taxon>
    </lineage>
</organism>
<evidence type="ECO:0000259" key="3">
    <source>
        <dbReference type="SMART" id="SM00014"/>
    </source>
</evidence>
<dbReference type="Pfam" id="PF01569">
    <property type="entry name" value="PAP2"/>
    <property type="match status" value="1"/>
</dbReference>
<evidence type="ECO:0000256" key="1">
    <source>
        <dbReference type="SAM" id="MobiDB-lite"/>
    </source>
</evidence>
<evidence type="ECO:0000313" key="4">
    <source>
        <dbReference type="EMBL" id="BCJ33967.1"/>
    </source>
</evidence>
<dbReference type="SMART" id="SM00014">
    <property type="entry name" value="acidPPc"/>
    <property type="match status" value="1"/>
</dbReference>
<feature type="region of interest" description="Disordered" evidence="1">
    <location>
        <begin position="222"/>
        <end position="276"/>
    </location>
</feature>
<feature type="transmembrane region" description="Helical" evidence="2">
    <location>
        <begin position="73"/>
        <end position="96"/>
    </location>
</feature>
<dbReference type="Proteomes" id="UP000611640">
    <property type="component" value="Chromosome"/>
</dbReference>
<dbReference type="PANTHER" id="PTHR14969:SF13">
    <property type="entry name" value="AT30094P"/>
    <property type="match status" value="1"/>
</dbReference>
<feature type="transmembrane region" description="Helical" evidence="2">
    <location>
        <begin position="176"/>
        <end position="199"/>
    </location>
</feature>
<evidence type="ECO:0000313" key="5">
    <source>
        <dbReference type="Proteomes" id="UP000611640"/>
    </source>
</evidence>
<dbReference type="AlphaFoldDB" id="A0A7R7HVA5"/>
<feature type="transmembrane region" description="Helical" evidence="2">
    <location>
        <begin position="44"/>
        <end position="66"/>
    </location>
</feature>
<dbReference type="InterPro" id="IPR036938">
    <property type="entry name" value="PAP2/HPO_sf"/>
</dbReference>
<reference evidence="4 5" key="1">
    <citation type="submission" date="2020-08" db="EMBL/GenBank/DDBJ databases">
        <title>Whole genome shotgun sequence of Actinocatenispora thailandica NBRC 105041.</title>
        <authorList>
            <person name="Komaki H."/>
            <person name="Tamura T."/>
        </authorList>
    </citation>
    <scope>NUCLEOTIDE SEQUENCE [LARGE SCALE GENOMIC DNA]</scope>
    <source>
        <strain evidence="4 5">NBRC 105041</strain>
    </source>
</reference>
<dbReference type="KEGG" id="atl:Athai_14700"/>
<protein>
    <submittedName>
        <fullName evidence="4">Phosphatase PAP2 family protein</fullName>
    </submittedName>
</protein>
<evidence type="ECO:0000256" key="2">
    <source>
        <dbReference type="SAM" id="Phobius"/>
    </source>
</evidence>
<feature type="transmembrane region" description="Helical" evidence="2">
    <location>
        <begin position="149"/>
        <end position="170"/>
    </location>
</feature>
<keyword evidence="2" id="KW-0472">Membrane</keyword>
<dbReference type="Gene3D" id="1.20.144.10">
    <property type="entry name" value="Phosphatidic acid phosphatase type 2/haloperoxidase"/>
    <property type="match status" value="1"/>
</dbReference>
<name>A0A7R7HVA5_9ACTN</name>
<feature type="domain" description="Phosphatidic acid phosphatase type 2/haloperoxidase" evidence="3">
    <location>
        <begin position="79"/>
        <end position="187"/>
    </location>
</feature>
<accession>A0A7R7HVA5</accession>
<dbReference type="InterPro" id="IPR000326">
    <property type="entry name" value="PAP2/HPO"/>
</dbReference>
<dbReference type="EMBL" id="AP023355">
    <property type="protein sequence ID" value="BCJ33967.1"/>
    <property type="molecule type" value="Genomic_DNA"/>
</dbReference>
<keyword evidence="5" id="KW-1185">Reference proteome</keyword>
<dbReference type="RefSeq" id="WP_203960765.1">
    <property type="nucleotide sequence ID" value="NZ_AP023355.1"/>
</dbReference>
<proteinExistence type="predicted"/>
<dbReference type="PANTHER" id="PTHR14969">
    <property type="entry name" value="SPHINGOSINE-1-PHOSPHATE PHOSPHOHYDROLASE"/>
    <property type="match status" value="1"/>
</dbReference>
<dbReference type="SUPFAM" id="SSF48317">
    <property type="entry name" value="Acid phosphatase/Vanadium-dependent haloperoxidase"/>
    <property type="match status" value="1"/>
</dbReference>
<sequence>MRRHEALSWLTLYLERHGMAADRSLFWDINQLSAHTGWAHGFMAAYALWGGLACLATIWVVCGLLARRRDDGFASIATVALTGLATVLALLVNQVVGPLVDRPRPFVAMPHVLLLLSHSADPSFPSDHAVMAGAFAAGLLVASRRWGAVAAVLAVFLAFARVYCGVHYPLDVAGGLLIGAAVAALVIGVARNLVVRLLVALARTPLRPMITAAPVRPAVGVAQRYPSTPDDRRAPVGPASHAARGDQPSATVSRRAEPGGVDVTTTADLPGPGRYR</sequence>
<keyword evidence="2" id="KW-1133">Transmembrane helix</keyword>
<keyword evidence="2" id="KW-0812">Transmembrane</keyword>
<feature type="transmembrane region" description="Helical" evidence="2">
    <location>
        <begin position="124"/>
        <end position="142"/>
    </location>
</feature>